<proteinExistence type="predicted"/>
<protein>
    <recommendedName>
        <fullName evidence="3">Chromosome segregation protein SMC</fullName>
    </recommendedName>
</protein>
<dbReference type="EMBL" id="JAESWC010000002">
    <property type="protein sequence ID" value="MBL4935036.1"/>
    <property type="molecule type" value="Genomic_DNA"/>
</dbReference>
<organism evidence="1 2">
    <name type="scientific">Clostridium rhizosphaerae</name>
    <dbReference type="NCBI Taxonomy" id="2803861"/>
    <lineage>
        <taxon>Bacteria</taxon>
        <taxon>Bacillati</taxon>
        <taxon>Bacillota</taxon>
        <taxon>Clostridia</taxon>
        <taxon>Eubacteriales</taxon>
        <taxon>Clostridiaceae</taxon>
        <taxon>Clostridium</taxon>
    </lineage>
</organism>
<comment type="caution">
    <text evidence="1">The sequence shown here is derived from an EMBL/GenBank/DDBJ whole genome shotgun (WGS) entry which is preliminary data.</text>
</comment>
<dbReference type="Proteomes" id="UP000632377">
    <property type="component" value="Unassembled WGS sequence"/>
</dbReference>
<sequence>MDNLKMLEGYRRRMNLLSSTYFLSEFVVNRRDGKEFDNHEFYNLLIQILCFIMDKSLKGENCTREDIVNFMDDINRLCYKKTLTRERIGELVYYILRKGLRNEGYAYSFSYYDYDNEKSSHINVQLINDEIIDIDGETKTTYFLTEDGYKLLFSTKEYDDIYEIEITKMIAEFKIKNGDYKSAREDIDKLVNLLEIQCQNIDNYIQKTKRNIALIQNEKYSEVIGKTFDVLLSQQAKYSELKTMVLGKLDILYSEDVSSERILEQIGDIKMVLNGLDKAIFFIRKLHERKDSFSSQFKELLKSAMFINYNGRFDFEKEIMQKIEKDACLIGNLDRIYKPLFKLQSPNIFSLHVPYDEQNIQGEKVLKEIEVMSEEVELEDEREEIMRAYNAFYEDFLRTLLDYGIRCESFYLSAFLEDLKKDKDSYVEKTRYGGLVRNMLLFFAHEGEEINLEEVRKELRKVAVVNPSESFDILYSVSTLSKYYRKLPTIKISVSDETFTFLTSINLEEKTATKLTVPDMEFTFIQQGGLE</sequence>
<evidence type="ECO:0000313" key="2">
    <source>
        <dbReference type="Proteomes" id="UP000632377"/>
    </source>
</evidence>
<gene>
    <name evidence="1" type="ORF">JK636_04605</name>
</gene>
<accession>A0ABS1T6Z6</accession>
<evidence type="ECO:0008006" key="3">
    <source>
        <dbReference type="Google" id="ProtNLM"/>
    </source>
</evidence>
<keyword evidence="2" id="KW-1185">Reference proteome</keyword>
<reference evidence="1 2" key="1">
    <citation type="submission" date="2021-01" db="EMBL/GenBank/DDBJ databases">
        <title>Genome public.</title>
        <authorList>
            <person name="Liu C."/>
            <person name="Sun Q."/>
        </authorList>
    </citation>
    <scope>NUCLEOTIDE SEQUENCE [LARGE SCALE GENOMIC DNA]</scope>
    <source>
        <strain evidence="1 2">YIM B02515</strain>
    </source>
</reference>
<evidence type="ECO:0000313" key="1">
    <source>
        <dbReference type="EMBL" id="MBL4935036.1"/>
    </source>
</evidence>
<name>A0ABS1T6Z6_9CLOT</name>